<dbReference type="STRING" id="388280.SAMN04488057_103228"/>
<dbReference type="AlphaFoldDB" id="A0A1M7LCQ2"/>
<evidence type="ECO:0000256" key="5">
    <source>
        <dbReference type="SAM" id="MobiDB-lite"/>
    </source>
</evidence>
<keyword evidence="9" id="KW-1185">Reference proteome</keyword>
<dbReference type="GO" id="GO:0046872">
    <property type="term" value="F:metal ion binding"/>
    <property type="evidence" value="ECO:0007669"/>
    <property type="project" value="UniProtKB-KW"/>
</dbReference>
<accession>A0A1M7LCQ2</accession>
<sequence length="482" mass="53770">MSYRFLPVLIGLLTTCFSNTFAQQSRPNIVMIIADDIGYEDLGITGNTLVRTPNIDRMAQEGIQFSNFYLTSSSCSPSRCSIISGRYPHNTGAAELHTPLPPAILTFPEVLQEAGYFTGQSGKWHMGPAPREGFDLIYDQGAQIGDGGEAYWVPLLRERPRDKPFFLWLASLDAHRPWGSNDFSGTHDEDLVDVPMQLVDTTGTRKDLAQYYDEIARFDDFVGQVERELAGQGVLDQTVIMILSDNGRPFPRSKTRLIDSGIKSPLIVKWPEGIVKKGSVSESLLSSIDLAPTFLDLAGITAKENFQGKSFRPLLQNPGLPFRKYVFAEHNWHDHEAHERMVRAGDYLYIRNSRPQTANPGPADSNSSKAYEDLKNQRDAGLLNAVQADVFASPRPHEELYLISKDPGQWLNRATLADDQLALDHLRGILDRWIEETDDTLPENLTPDWYDKETGKALEIDRSRGTMPGGPDALSTTAKGPF</sequence>
<keyword evidence="2" id="KW-0479">Metal-binding</keyword>
<dbReference type="PROSITE" id="PS00149">
    <property type="entry name" value="SULFATASE_2"/>
    <property type="match status" value="1"/>
</dbReference>
<dbReference type="InterPro" id="IPR017850">
    <property type="entry name" value="Alkaline_phosphatase_core_sf"/>
</dbReference>
<dbReference type="InterPro" id="IPR050738">
    <property type="entry name" value="Sulfatase"/>
</dbReference>
<evidence type="ECO:0000256" key="4">
    <source>
        <dbReference type="ARBA" id="ARBA00022837"/>
    </source>
</evidence>
<evidence type="ECO:0000256" key="2">
    <source>
        <dbReference type="ARBA" id="ARBA00022723"/>
    </source>
</evidence>
<dbReference type="InterPro" id="IPR024607">
    <property type="entry name" value="Sulfatase_CS"/>
</dbReference>
<organism evidence="8 9">
    <name type="scientific">Cyclobacterium lianum</name>
    <dbReference type="NCBI Taxonomy" id="388280"/>
    <lineage>
        <taxon>Bacteria</taxon>
        <taxon>Pseudomonadati</taxon>
        <taxon>Bacteroidota</taxon>
        <taxon>Cytophagia</taxon>
        <taxon>Cytophagales</taxon>
        <taxon>Cyclobacteriaceae</taxon>
        <taxon>Cyclobacterium</taxon>
    </lineage>
</organism>
<dbReference type="Gene3D" id="3.40.720.10">
    <property type="entry name" value="Alkaline Phosphatase, subunit A"/>
    <property type="match status" value="1"/>
</dbReference>
<evidence type="ECO:0000259" key="7">
    <source>
        <dbReference type="Pfam" id="PF00884"/>
    </source>
</evidence>
<dbReference type="PANTHER" id="PTHR42693">
    <property type="entry name" value="ARYLSULFATASE FAMILY MEMBER"/>
    <property type="match status" value="1"/>
</dbReference>
<protein>
    <submittedName>
        <fullName evidence="8">Arylsulfatase A</fullName>
    </submittedName>
</protein>
<feature type="domain" description="Sulfatase N-terminal" evidence="7">
    <location>
        <begin position="27"/>
        <end position="300"/>
    </location>
</feature>
<reference evidence="8 9" key="1">
    <citation type="submission" date="2016-11" db="EMBL/GenBank/DDBJ databases">
        <authorList>
            <person name="Jaros S."/>
            <person name="Januszkiewicz K."/>
            <person name="Wedrychowicz H."/>
        </authorList>
    </citation>
    <scope>NUCLEOTIDE SEQUENCE [LARGE SCALE GENOMIC DNA]</scope>
    <source>
        <strain evidence="8 9">CGMCC 1.6102</strain>
    </source>
</reference>
<evidence type="ECO:0000256" key="1">
    <source>
        <dbReference type="ARBA" id="ARBA00008779"/>
    </source>
</evidence>
<dbReference type="EMBL" id="FRCY01000003">
    <property type="protein sequence ID" value="SHM75812.1"/>
    <property type="molecule type" value="Genomic_DNA"/>
</dbReference>
<dbReference type="Pfam" id="PF00884">
    <property type="entry name" value="Sulfatase"/>
    <property type="match status" value="1"/>
</dbReference>
<dbReference type="OrthoDB" id="975025at2"/>
<name>A0A1M7LCQ2_9BACT</name>
<dbReference type="PANTHER" id="PTHR42693:SF53">
    <property type="entry name" value="ENDO-4-O-SULFATASE"/>
    <property type="match status" value="1"/>
</dbReference>
<feature type="region of interest" description="Disordered" evidence="5">
    <location>
        <begin position="456"/>
        <end position="482"/>
    </location>
</feature>
<dbReference type="CDD" id="cd16027">
    <property type="entry name" value="SGSH"/>
    <property type="match status" value="1"/>
</dbReference>
<keyword evidence="6" id="KW-0732">Signal</keyword>
<dbReference type="Proteomes" id="UP000184513">
    <property type="component" value="Unassembled WGS sequence"/>
</dbReference>
<evidence type="ECO:0000256" key="6">
    <source>
        <dbReference type="SAM" id="SignalP"/>
    </source>
</evidence>
<keyword evidence="4" id="KW-0106">Calcium</keyword>
<feature type="signal peptide" evidence="6">
    <location>
        <begin position="1"/>
        <end position="22"/>
    </location>
</feature>
<dbReference type="InterPro" id="IPR000917">
    <property type="entry name" value="Sulfatase_N"/>
</dbReference>
<evidence type="ECO:0000313" key="9">
    <source>
        <dbReference type="Proteomes" id="UP000184513"/>
    </source>
</evidence>
<proteinExistence type="inferred from homology"/>
<dbReference type="RefSeq" id="WP_073093671.1">
    <property type="nucleotide sequence ID" value="NZ_FRCY01000003.1"/>
</dbReference>
<feature type="chain" id="PRO_5012568171" evidence="6">
    <location>
        <begin position="23"/>
        <end position="482"/>
    </location>
</feature>
<evidence type="ECO:0000256" key="3">
    <source>
        <dbReference type="ARBA" id="ARBA00022801"/>
    </source>
</evidence>
<evidence type="ECO:0000313" key="8">
    <source>
        <dbReference type="EMBL" id="SHM75812.1"/>
    </source>
</evidence>
<comment type="similarity">
    <text evidence="1">Belongs to the sulfatase family.</text>
</comment>
<dbReference type="GO" id="GO:0004065">
    <property type="term" value="F:arylsulfatase activity"/>
    <property type="evidence" value="ECO:0007669"/>
    <property type="project" value="TreeGrafter"/>
</dbReference>
<dbReference type="SUPFAM" id="SSF53649">
    <property type="entry name" value="Alkaline phosphatase-like"/>
    <property type="match status" value="1"/>
</dbReference>
<keyword evidence="3" id="KW-0378">Hydrolase</keyword>
<gene>
    <name evidence="8" type="ORF">SAMN04488057_103228</name>
</gene>